<evidence type="ECO:0000313" key="8">
    <source>
        <dbReference type="EMBL" id="EWS82816.1"/>
    </source>
</evidence>
<dbReference type="Pfam" id="PF01202">
    <property type="entry name" value="SKI"/>
    <property type="match status" value="1"/>
</dbReference>
<keyword evidence="4 7" id="KW-0418">Kinase</keyword>
<feature type="binding site" evidence="7">
    <location>
        <position position="85"/>
    </location>
    <ligand>
        <name>substrate</name>
    </ligand>
</feature>
<comment type="pathway">
    <text evidence="7">Metabolic intermediate biosynthesis; chorismate biosynthesis; chorismate from D-erythrose 4-phosphate and phosphoenolpyruvate: step 5/7.</text>
</comment>
<dbReference type="HOGENOM" id="CLU_057607_3_3_11"/>
<dbReference type="SUPFAM" id="SSF52540">
    <property type="entry name" value="P-loop containing nucleoside triphosphate hydrolases"/>
    <property type="match status" value="1"/>
</dbReference>
<keyword evidence="6 7" id="KW-0057">Aromatic amino acid biosynthesis</keyword>
<comment type="caution">
    <text evidence="7">Lacks conserved residue(s) required for the propagation of feature annotation.</text>
</comment>
<comment type="subcellular location">
    <subcellularLocation>
        <location evidence="7">Cytoplasm</location>
    </subcellularLocation>
</comment>
<dbReference type="EC" id="2.7.1.71" evidence="7"/>
<dbReference type="GO" id="GO:0004765">
    <property type="term" value="F:shikimate kinase activity"/>
    <property type="evidence" value="ECO:0007669"/>
    <property type="project" value="UniProtKB-UniRule"/>
</dbReference>
<dbReference type="GO" id="GO:0009073">
    <property type="term" value="P:aromatic amino acid family biosynthetic process"/>
    <property type="evidence" value="ECO:0007669"/>
    <property type="project" value="UniProtKB-KW"/>
</dbReference>
<accession>Z9JYC2</accession>
<keyword evidence="7" id="KW-0479">Metal-binding</keyword>
<keyword evidence="1 7" id="KW-0028">Amino-acid biosynthesis</keyword>
<keyword evidence="3 7" id="KW-0547">Nucleotide-binding</keyword>
<comment type="similarity">
    <text evidence="7">Belongs to the shikimate kinase family.</text>
</comment>
<dbReference type="HAMAP" id="MF_00109">
    <property type="entry name" value="Shikimate_kinase"/>
    <property type="match status" value="1"/>
</dbReference>
<dbReference type="InterPro" id="IPR000623">
    <property type="entry name" value="Shikimate_kinase/TSH1"/>
</dbReference>
<dbReference type="GO" id="GO:0009423">
    <property type="term" value="P:chorismate biosynthetic process"/>
    <property type="evidence" value="ECO:0007669"/>
    <property type="project" value="UniProtKB-UniRule"/>
</dbReference>
<dbReference type="CDD" id="cd00464">
    <property type="entry name" value="SK"/>
    <property type="match status" value="1"/>
</dbReference>
<evidence type="ECO:0000256" key="3">
    <source>
        <dbReference type="ARBA" id="ARBA00022741"/>
    </source>
</evidence>
<comment type="function">
    <text evidence="7">Catalyzes the specific phosphorylation of the 3-hydroxyl group of shikimic acid using ATP as a cosubstrate.</text>
</comment>
<dbReference type="EMBL" id="JDYK01000002">
    <property type="protein sequence ID" value="EWS82816.1"/>
    <property type="molecule type" value="Genomic_DNA"/>
</dbReference>
<sequence>MSGADAGPCIVLIGPMAAGKSSIGRRLASLLEVPFADLDDLVVERDGREIPDIFAADGEESFRALEARVLTEALRTHRGVLSLGGGAPMTASVQPLLRQAPVALLEIGPETAARRIGTGTGRPMLRGEDPLQRWTRLAEERTPTYRALARWRIDADRGSVTGLARRLADLIRTPAPTSSGKDRA</sequence>
<evidence type="ECO:0000313" key="9">
    <source>
        <dbReference type="Proteomes" id="UP000023067"/>
    </source>
</evidence>
<name>Z9JYC2_9MICO</name>
<reference evidence="8 9" key="1">
    <citation type="submission" date="2014-02" db="EMBL/GenBank/DDBJ databases">
        <title>Genome sequence of Brachybacterium phenoliresistens strain W13A50.</title>
        <authorList>
            <person name="Wang X."/>
        </authorList>
    </citation>
    <scope>NUCLEOTIDE SEQUENCE [LARGE SCALE GENOMIC DNA]</scope>
    <source>
        <strain evidence="8 9">W13A50</strain>
    </source>
</reference>
<dbReference type="GO" id="GO:0005524">
    <property type="term" value="F:ATP binding"/>
    <property type="evidence" value="ECO:0007669"/>
    <property type="project" value="UniProtKB-UniRule"/>
</dbReference>
<dbReference type="PANTHER" id="PTHR21087">
    <property type="entry name" value="SHIKIMATE KINASE"/>
    <property type="match status" value="1"/>
</dbReference>
<dbReference type="PANTHER" id="PTHR21087:SF16">
    <property type="entry name" value="SHIKIMATE KINASE 1, CHLOROPLASTIC"/>
    <property type="match status" value="1"/>
</dbReference>
<feature type="binding site" evidence="7">
    <location>
        <begin position="17"/>
        <end position="22"/>
    </location>
    <ligand>
        <name>ATP</name>
        <dbReference type="ChEBI" id="CHEBI:30616"/>
    </ligand>
</feature>
<dbReference type="Gene3D" id="3.40.50.300">
    <property type="entry name" value="P-loop containing nucleotide triphosphate hydrolases"/>
    <property type="match status" value="1"/>
</dbReference>
<feature type="binding site" evidence="7">
    <location>
        <position position="141"/>
    </location>
    <ligand>
        <name>substrate</name>
    </ligand>
</feature>
<feature type="binding site" evidence="7">
    <location>
        <position position="122"/>
    </location>
    <ligand>
        <name>ATP</name>
        <dbReference type="ChEBI" id="CHEBI:30616"/>
    </ligand>
</feature>
<feature type="binding site" evidence="7">
    <location>
        <position position="21"/>
    </location>
    <ligand>
        <name>Mg(2+)</name>
        <dbReference type="ChEBI" id="CHEBI:18420"/>
    </ligand>
</feature>
<keyword evidence="7" id="KW-0963">Cytoplasm</keyword>
<evidence type="ECO:0000256" key="2">
    <source>
        <dbReference type="ARBA" id="ARBA00022679"/>
    </source>
</evidence>
<feature type="binding site" evidence="7">
    <location>
        <position position="39"/>
    </location>
    <ligand>
        <name>substrate</name>
    </ligand>
</feature>
<dbReference type="GO" id="GO:0005829">
    <property type="term" value="C:cytosol"/>
    <property type="evidence" value="ECO:0007669"/>
    <property type="project" value="TreeGrafter"/>
</dbReference>
<dbReference type="GO" id="GO:0000287">
    <property type="term" value="F:magnesium ion binding"/>
    <property type="evidence" value="ECO:0007669"/>
    <property type="project" value="UniProtKB-UniRule"/>
</dbReference>
<dbReference type="InterPro" id="IPR031322">
    <property type="entry name" value="Shikimate/glucono_kinase"/>
</dbReference>
<keyword evidence="9" id="KW-1185">Reference proteome</keyword>
<dbReference type="AlphaFoldDB" id="Z9JYC2"/>
<comment type="cofactor">
    <cofactor evidence="7">
        <name>Mg(2+)</name>
        <dbReference type="ChEBI" id="CHEBI:18420"/>
    </cofactor>
    <text evidence="7">Binds 1 Mg(2+) ion per subunit.</text>
</comment>
<feature type="binding site" evidence="7">
    <location>
        <position position="63"/>
    </location>
    <ligand>
        <name>substrate</name>
    </ligand>
</feature>
<comment type="subunit">
    <text evidence="7">Monomer.</text>
</comment>
<dbReference type="InterPro" id="IPR027417">
    <property type="entry name" value="P-loop_NTPase"/>
</dbReference>
<evidence type="ECO:0000256" key="7">
    <source>
        <dbReference type="HAMAP-Rule" id="MF_00109"/>
    </source>
</evidence>
<evidence type="ECO:0000256" key="1">
    <source>
        <dbReference type="ARBA" id="ARBA00022605"/>
    </source>
</evidence>
<dbReference type="UniPathway" id="UPA00053">
    <property type="reaction ID" value="UER00088"/>
</dbReference>
<dbReference type="GO" id="GO:0008652">
    <property type="term" value="P:amino acid biosynthetic process"/>
    <property type="evidence" value="ECO:0007669"/>
    <property type="project" value="UniProtKB-KW"/>
</dbReference>
<protein>
    <recommendedName>
        <fullName evidence="7">Shikimate kinase</fullName>
        <shortName evidence="7">SK</shortName>
        <ecNumber evidence="7">2.7.1.71</ecNumber>
    </recommendedName>
</protein>
<keyword evidence="7" id="KW-0460">Magnesium</keyword>
<dbReference type="Proteomes" id="UP000023067">
    <property type="component" value="Unassembled WGS sequence"/>
</dbReference>
<organism evidence="8 9">
    <name type="scientific">Brachybacterium phenoliresistens</name>
    <dbReference type="NCBI Taxonomy" id="396014"/>
    <lineage>
        <taxon>Bacteria</taxon>
        <taxon>Bacillati</taxon>
        <taxon>Actinomycetota</taxon>
        <taxon>Actinomycetes</taxon>
        <taxon>Micrococcales</taxon>
        <taxon>Dermabacteraceae</taxon>
        <taxon>Brachybacterium</taxon>
    </lineage>
</organism>
<dbReference type="PRINTS" id="PR01100">
    <property type="entry name" value="SHIKIMTKNASE"/>
</dbReference>
<dbReference type="RefSeq" id="WP_232226153.1">
    <property type="nucleotide sequence ID" value="NZ_BAAAOW010000001.1"/>
</dbReference>
<comment type="catalytic activity">
    <reaction evidence="7">
        <text>shikimate + ATP = 3-phosphoshikimate + ADP + H(+)</text>
        <dbReference type="Rhea" id="RHEA:13121"/>
        <dbReference type="ChEBI" id="CHEBI:15378"/>
        <dbReference type="ChEBI" id="CHEBI:30616"/>
        <dbReference type="ChEBI" id="CHEBI:36208"/>
        <dbReference type="ChEBI" id="CHEBI:145989"/>
        <dbReference type="ChEBI" id="CHEBI:456216"/>
        <dbReference type="EC" id="2.7.1.71"/>
    </reaction>
</comment>
<proteinExistence type="inferred from homology"/>
<evidence type="ECO:0000256" key="4">
    <source>
        <dbReference type="ARBA" id="ARBA00022777"/>
    </source>
</evidence>
<dbReference type="STRING" id="396014.BF93_07280"/>
<keyword evidence="2 7" id="KW-0808">Transferase</keyword>
<comment type="caution">
    <text evidence="8">The sequence shown here is derived from an EMBL/GenBank/DDBJ whole genome shotgun (WGS) entry which is preliminary data.</text>
</comment>
<evidence type="ECO:0000256" key="6">
    <source>
        <dbReference type="ARBA" id="ARBA00023141"/>
    </source>
</evidence>
<dbReference type="eggNOG" id="COG0703">
    <property type="taxonomic scope" value="Bacteria"/>
</dbReference>
<dbReference type="PATRIC" id="fig|396014.3.peg.448"/>
<gene>
    <name evidence="7" type="primary">aroK</name>
    <name evidence="8" type="ORF">BF93_07280</name>
</gene>
<evidence type="ECO:0000256" key="5">
    <source>
        <dbReference type="ARBA" id="ARBA00022840"/>
    </source>
</evidence>
<keyword evidence="5 7" id="KW-0067">ATP-binding</keyword>